<dbReference type="Pfam" id="PF01419">
    <property type="entry name" value="Jacalin"/>
    <property type="match status" value="1"/>
</dbReference>
<sequence>MRSTVVRDRLRLLETARLLTLLALSLLGSAALSQSELSFGPVGGPGGQPFRDSVGSNSPRGPLVRLVALYVRSGNYVDSITALYAPIGKEQDWNAWSSSTRHGGNGGEPSRLDLEAGDCITSLGVRYGKYIDSLFVKTKQGVYRRWGGNGGNTDYVYTAPAGMCIDGFLGRAGDYLDAVGVFIK</sequence>
<dbReference type="SUPFAM" id="SSF51101">
    <property type="entry name" value="Mannose-binding lectins"/>
    <property type="match status" value="1"/>
</dbReference>
<evidence type="ECO:0000313" key="2">
    <source>
        <dbReference type="EMBL" id="SEI81121.1"/>
    </source>
</evidence>
<accession>A0A1H6TMA0</accession>
<protein>
    <submittedName>
        <fullName evidence="2">Jacalin-like lectin domain-containing protein</fullName>
    </submittedName>
</protein>
<proteinExistence type="predicted"/>
<name>A0A1H6TMA0_9BURK</name>
<evidence type="ECO:0000313" key="3">
    <source>
        <dbReference type="Proteomes" id="UP000198866"/>
    </source>
</evidence>
<organism evidence="2 3">
    <name type="scientific">Paraburkholderia diazotrophica</name>
    <dbReference type="NCBI Taxonomy" id="667676"/>
    <lineage>
        <taxon>Bacteria</taxon>
        <taxon>Pseudomonadati</taxon>
        <taxon>Pseudomonadota</taxon>
        <taxon>Betaproteobacteria</taxon>
        <taxon>Burkholderiales</taxon>
        <taxon>Burkholderiaceae</taxon>
        <taxon>Paraburkholderia</taxon>
    </lineage>
</organism>
<keyword evidence="2" id="KW-0430">Lectin</keyword>
<feature type="domain" description="Jacalin-type lectin" evidence="1">
    <location>
        <begin position="36"/>
        <end position="184"/>
    </location>
</feature>
<dbReference type="InterPro" id="IPR036404">
    <property type="entry name" value="Jacalin-like_lectin_dom_sf"/>
</dbReference>
<dbReference type="InterPro" id="IPR001229">
    <property type="entry name" value="Jacalin-like_lectin_dom"/>
</dbReference>
<dbReference type="EMBL" id="FNYE01000004">
    <property type="protein sequence ID" value="SEI81121.1"/>
    <property type="molecule type" value="Genomic_DNA"/>
</dbReference>
<gene>
    <name evidence="2" type="ORF">SAMN05192539_1004184</name>
</gene>
<dbReference type="PANTHER" id="PTHR46506">
    <property type="entry name" value="OS05G0143600 PROTEIN"/>
    <property type="match status" value="1"/>
</dbReference>
<dbReference type="OrthoDB" id="8673369at2"/>
<dbReference type="RefSeq" id="WP_090864523.1">
    <property type="nucleotide sequence ID" value="NZ_FNYE01000004.1"/>
</dbReference>
<evidence type="ECO:0000259" key="1">
    <source>
        <dbReference type="PROSITE" id="PS51752"/>
    </source>
</evidence>
<dbReference type="Proteomes" id="UP000198866">
    <property type="component" value="Unassembled WGS sequence"/>
</dbReference>
<dbReference type="AlphaFoldDB" id="A0A1H6TMA0"/>
<dbReference type="STRING" id="667676.SAMN05192539_1004184"/>
<dbReference type="SMART" id="SM00915">
    <property type="entry name" value="Jacalin"/>
    <property type="match status" value="1"/>
</dbReference>
<keyword evidence="3" id="KW-1185">Reference proteome</keyword>
<dbReference type="Gene3D" id="2.100.10.30">
    <property type="entry name" value="Jacalin-like lectin domain"/>
    <property type="match status" value="1"/>
</dbReference>
<dbReference type="GO" id="GO:0030246">
    <property type="term" value="F:carbohydrate binding"/>
    <property type="evidence" value="ECO:0007669"/>
    <property type="project" value="UniProtKB-KW"/>
</dbReference>
<reference evidence="3" key="1">
    <citation type="submission" date="2016-10" db="EMBL/GenBank/DDBJ databases">
        <authorList>
            <person name="Varghese N."/>
            <person name="Submissions S."/>
        </authorList>
    </citation>
    <scope>NUCLEOTIDE SEQUENCE [LARGE SCALE GENOMIC DNA]</scope>
    <source>
        <strain evidence="3">LMG 26031</strain>
    </source>
</reference>
<dbReference type="PROSITE" id="PS51752">
    <property type="entry name" value="JACALIN_LECTIN"/>
    <property type="match status" value="1"/>
</dbReference>